<dbReference type="EMBL" id="BARS01054851">
    <property type="protein sequence ID" value="GAG52085.1"/>
    <property type="molecule type" value="Genomic_DNA"/>
</dbReference>
<dbReference type="Gene3D" id="3.40.50.1240">
    <property type="entry name" value="Phosphoglycerate mutase-like"/>
    <property type="match status" value="1"/>
</dbReference>
<dbReference type="CDD" id="cd07067">
    <property type="entry name" value="HP_PGM_like"/>
    <property type="match status" value="1"/>
</dbReference>
<dbReference type="InterPro" id="IPR029033">
    <property type="entry name" value="His_PPase_superfam"/>
</dbReference>
<organism evidence="1">
    <name type="scientific">marine sediment metagenome</name>
    <dbReference type="NCBI Taxonomy" id="412755"/>
    <lineage>
        <taxon>unclassified sequences</taxon>
        <taxon>metagenomes</taxon>
        <taxon>ecological metagenomes</taxon>
    </lineage>
</organism>
<accession>X0Y8H5</accession>
<reference evidence="1" key="1">
    <citation type="journal article" date="2014" name="Front. Microbiol.">
        <title>High frequency of phylogenetically diverse reductive dehalogenase-homologous genes in deep subseafloor sedimentary metagenomes.</title>
        <authorList>
            <person name="Kawai M."/>
            <person name="Futagami T."/>
            <person name="Toyoda A."/>
            <person name="Takaki Y."/>
            <person name="Nishi S."/>
            <person name="Hori S."/>
            <person name="Arai W."/>
            <person name="Tsubouchi T."/>
            <person name="Morono Y."/>
            <person name="Uchiyama I."/>
            <person name="Ito T."/>
            <person name="Fujiyama A."/>
            <person name="Inagaki F."/>
            <person name="Takami H."/>
        </authorList>
    </citation>
    <scope>NUCLEOTIDE SEQUENCE</scope>
    <source>
        <strain evidence="1">Expedition CK06-06</strain>
    </source>
</reference>
<name>X0Y8H5_9ZZZZ</name>
<sequence>AEKTSVLYPQDPMRPLTPKGVAKMEHMARRVGQVIGRPDLILTSPLLRARQTAEIVARGCDYPREPEVDESLGGGVEGKLLAKRLGRVDAEGSLLLVGHSPSLDEIVVWLTSAGDKTRLKMSPGTLACIEIPDPRNPRGVLRGLIPLGAW</sequence>
<dbReference type="InterPro" id="IPR013078">
    <property type="entry name" value="His_Pase_superF_clade-1"/>
</dbReference>
<dbReference type="AlphaFoldDB" id="X0Y8H5"/>
<protein>
    <recommendedName>
        <fullName evidence="2">Phosphohistidine phosphatase SixA</fullName>
    </recommendedName>
</protein>
<gene>
    <name evidence="1" type="ORF">S01H1_81109</name>
</gene>
<feature type="non-terminal residue" evidence="1">
    <location>
        <position position="1"/>
    </location>
</feature>
<evidence type="ECO:0008006" key="2">
    <source>
        <dbReference type="Google" id="ProtNLM"/>
    </source>
</evidence>
<proteinExistence type="predicted"/>
<dbReference type="Pfam" id="PF00300">
    <property type="entry name" value="His_Phos_1"/>
    <property type="match status" value="1"/>
</dbReference>
<evidence type="ECO:0000313" key="1">
    <source>
        <dbReference type="EMBL" id="GAG52085.1"/>
    </source>
</evidence>
<comment type="caution">
    <text evidence="1">The sequence shown here is derived from an EMBL/GenBank/DDBJ whole genome shotgun (WGS) entry which is preliminary data.</text>
</comment>
<dbReference type="SUPFAM" id="SSF53254">
    <property type="entry name" value="Phosphoglycerate mutase-like"/>
    <property type="match status" value="1"/>
</dbReference>